<dbReference type="PANTHER" id="PTHR34348:SF1">
    <property type="entry name" value="SURFEIT LOCUS PROTEIN 2"/>
    <property type="match status" value="1"/>
</dbReference>
<feature type="compositionally biased region" description="Acidic residues" evidence="1">
    <location>
        <begin position="116"/>
        <end position="136"/>
    </location>
</feature>
<name>A0A2P6V4Z0_9CHLO</name>
<accession>A0A2P6V4Z0</accession>
<evidence type="ECO:0000313" key="3">
    <source>
        <dbReference type="Proteomes" id="UP000239649"/>
    </source>
</evidence>
<gene>
    <name evidence="2" type="ORF">C2E20_7302</name>
</gene>
<feature type="region of interest" description="Disordered" evidence="1">
    <location>
        <begin position="152"/>
        <end position="294"/>
    </location>
</feature>
<evidence type="ECO:0000256" key="1">
    <source>
        <dbReference type="SAM" id="MobiDB-lite"/>
    </source>
</evidence>
<protein>
    <submittedName>
        <fullName evidence="2">Surfeit locus 2</fullName>
    </submittedName>
</protein>
<dbReference type="PANTHER" id="PTHR34348">
    <property type="entry name" value="SURFEIT LOCUS PROTEIN 2"/>
    <property type="match status" value="1"/>
</dbReference>
<dbReference type="AlphaFoldDB" id="A0A2P6V4Z0"/>
<dbReference type="Pfam" id="PF05477">
    <property type="entry name" value="SURF2"/>
    <property type="match status" value="1"/>
</dbReference>
<organism evidence="2 3">
    <name type="scientific">Micractinium conductrix</name>
    <dbReference type="NCBI Taxonomy" id="554055"/>
    <lineage>
        <taxon>Eukaryota</taxon>
        <taxon>Viridiplantae</taxon>
        <taxon>Chlorophyta</taxon>
        <taxon>core chlorophytes</taxon>
        <taxon>Trebouxiophyceae</taxon>
        <taxon>Chlorellales</taxon>
        <taxon>Chlorellaceae</taxon>
        <taxon>Chlorella clade</taxon>
        <taxon>Micractinium</taxon>
    </lineage>
</organism>
<evidence type="ECO:0000313" key="2">
    <source>
        <dbReference type="EMBL" id="PSC69149.1"/>
    </source>
</evidence>
<feature type="compositionally biased region" description="Basic residues" evidence="1">
    <location>
        <begin position="283"/>
        <end position="294"/>
    </location>
</feature>
<keyword evidence="3" id="KW-1185">Reference proteome</keyword>
<feature type="region of interest" description="Disordered" evidence="1">
    <location>
        <begin position="116"/>
        <end position="139"/>
    </location>
</feature>
<reference evidence="2 3" key="1">
    <citation type="journal article" date="2018" name="Plant J.">
        <title>Genome sequences of Chlorella sorokiniana UTEX 1602 and Micractinium conductrix SAG 241.80: implications to maltose excretion by a green alga.</title>
        <authorList>
            <person name="Arriola M.B."/>
            <person name="Velmurugan N."/>
            <person name="Zhang Y."/>
            <person name="Plunkett M.H."/>
            <person name="Hondzo H."/>
            <person name="Barney B.M."/>
        </authorList>
    </citation>
    <scope>NUCLEOTIDE SEQUENCE [LARGE SCALE GENOMIC DNA]</scope>
    <source>
        <strain evidence="2 3">SAG 241.80</strain>
    </source>
</reference>
<dbReference type="InterPro" id="IPR008833">
    <property type="entry name" value="Surf2"/>
</dbReference>
<proteinExistence type="predicted"/>
<dbReference type="STRING" id="554055.A0A2P6V4Z0"/>
<dbReference type="EMBL" id="LHPF02000029">
    <property type="protein sequence ID" value="PSC69149.1"/>
    <property type="molecule type" value="Genomic_DNA"/>
</dbReference>
<dbReference type="OrthoDB" id="514332at2759"/>
<comment type="caution">
    <text evidence="2">The sequence shown here is derived from an EMBL/GenBank/DDBJ whole genome shotgun (WGS) entry which is preliminary data.</text>
</comment>
<dbReference type="Proteomes" id="UP000239649">
    <property type="component" value="Unassembled WGS sequence"/>
</dbReference>
<feature type="compositionally biased region" description="Low complexity" evidence="1">
    <location>
        <begin position="196"/>
        <end position="266"/>
    </location>
</feature>
<sequence>MATEEVQALLAAHAPHFSLTAEGKVKCELNGHTFPARADALEAFVNGKKYAKLKKAADLDAGLTKYEPFIVRSKNLPGMLFCALTGELLGARLEEIKHHLKGRKWARAKERFDADEQELLEEPDMDEAQDMEEDDGPGIFIPEDVLREYEMGDAGEEEGEEGEEEEEEDEGGDDGAAEEPKAQEAAAAAGKGGKAAKGAKSAKGSTGVPAQEAAPKQGQQQQEGRQRGKAAARGGDAMQPAKPQQQKASGSKGKQPAAKQQQQQKQQQKEKGAAAASGGGKAKAPKAKRARTAA</sequence>
<feature type="compositionally biased region" description="Acidic residues" evidence="1">
    <location>
        <begin position="152"/>
        <end position="177"/>
    </location>
</feature>